<dbReference type="EMBL" id="UYYF01004863">
    <property type="protein sequence ID" value="VDN07376.1"/>
    <property type="molecule type" value="Genomic_DNA"/>
</dbReference>
<dbReference type="GO" id="GO:0005829">
    <property type="term" value="C:cytosol"/>
    <property type="evidence" value="ECO:0007669"/>
    <property type="project" value="TreeGrafter"/>
</dbReference>
<evidence type="ECO:0000313" key="6">
    <source>
        <dbReference type="EMBL" id="VDN07376.1"/>
    </source>
</evidence>
<evidence type="ECO:0000256" key="2">
    <source>
        <dbReference type="ARBA" id="ARBA00022679"/>
    </source>
</evidence>
<dbReference type="GO" id="GO:0004766">
    <property type="term" value="F:spermidine synthase activity"/>
    <property type="evidence" value="ECO:0007669"/>
    <property type="project" value="TreeGrafter"/>
</dbReference>
<reference evidence="8" key="1">
    <citation type="submission" date="2016-04" db="UniProtKB">
        <authorList>
            <consortium name="WormBaseParasite"/>
        </authorList>
    </citation>
    <scope>IDENTIFICATION</scope>
</reference>
<reference evidence="6 7" key="2">
    <citation type="submission" date="2018-11" db="EMBL/GenBank/DDBJ databases">
        <authorList>
            <consortium name="Pathogen Informatics"/>
        </authorList>
    </citation>
    <scope>NUCLEOTIDE SEQUENCE [LARGE SCALE GENOMIC DNA]</scope>
</reference>
<dbReference type="Pfam" id="PF01564">
    <property type="entry name" value="Spermine_synth"/>
    <property type="match status" value="1"/>
</dbReference>
<evidence type="ECO:0000256" key="1">
    <source>
        <dbReference type="ARBA" id="ARBA00007867"/>
    </source>
</evidence>
<dbReference type="PANTHER" id="PTHR11558">
    <property type="entry name" value="SPERMIDINE/SPERMINE SYNTHASE"/>
    <property type="match status" value="1"/>
</dbReference>
<dbReference type="WBParaSite" id="TCLT_0000973301-mRNA-1">
    <property type="protein sequence ID" value="TCLT_0000973301-mRNA-1"/>
    <property type="gene ID" value="TCLT_0000973301"/>
</dbReference>
<accession>A0A158RD14</accession>
<keyword evidence="2 3" id="KW-0808">Transferase</keyword>
<dbReference type="InterPro" id="IPR029063">
    <property type="entry name" value="SAM-dependent_MTases_sf"/>
</dbReference>
<comment type="similarity">
    <text evidence="1">Belongs to the spermidine/spermine synthase family.</text>
</comment>
<dbReference type="InterPro" id="IPR001045">
    <property type="entry name" value="Spermi_synthase"/>
</dbReference>
<protein>
    <submittedName>
        <fullName evidence="8">PABS domain-containing protein</fullName>
    </submittedName>
</protein>
<keyword evidence="4" id="KW-0472">Membrane</keyword>
<dbReference type="PROSITE" id="PS51006">
    <property type="entry name" value="PABS_2"/>
    <property type="match status" value="1"/>
</dbReference>
<sequence length="374" mass="41922">MEYDRNGSRIAKNNGLITASIMALVIVKNKNFIAVVCCNAFLIQLLYYLSQDRAILVEDRSYGIVANEGQQTRYVIESGRCSDVTKNCYIVYDDVDILTNDVNRYLLLQDVREPETAVRLIPAAGIKSKESDSRFWKVNHTHINTQYVAVMLTVPFGVATLALSDYMNHAADVLIVGLGGGSMNMFLASHFPKMAITVVELDPIVIDIAYQWFGLEEKENVKIITSDGVEFIRGAADKSSLFDIVMIDACGKEGEITCPAIAFTQSYFIENLKKILKPTGVAVLNVLPTDDVTEPVKKLVRKYNEQFPTCSVVRLFREMNTVLSCQILELSDPHTSQRLISKQFQNSWEHFGFSHQFGVMEMVLTNSGKQNDSN</sequence>
<dbReference type="OMA" id="QMVERHM"/>
<dbReference type="Proteomes" id="UP000276776">
    <property type="component" value="Unassembled WGS sequence"/>
</dbReference>
<dbReference type="SUPFAM" id="SSF53335">
    <property type="entry name" value="S-adenosyl-L-methionine-dependent methyltransferases"/>
    <property type="match status" value="1"/>
</dbReference>
<name>A0A158RD14_THECL</name>
<keyword evidence="4" id="KW-1133">Transmembrane helix</keyword>
<dbReference type="NCBIfam" id="NF037959">
    <property type="entry name" value="MFS_SpdSyn"/>
    <property type="match status" value="1"/>
</dbReference>
<evidence type="ECO:0000256" key="3">
    <source>
        <dbReference type="PROSITE-ProRule" id="PRU00354"/>
    </source>
</evidence>
<dbReference type="OrthoDB" id="411785at2759"/>
<dbReference type="CDD" id="cd02440">
    <property type="entry name" value="AdoMet_MTases"/>
    <property type="match status" value="1"/>
</dbReference>
<keyword evidence="3" id="KW-0620">Polyamine biosynthesis</keyword>
<feature type="transmembrane region" description="Helical" evidence="4">
    <location>
        <begin position="32"/>
        <end position="50"/>
    </location>
</feature>
<feature type="domain" description="PABS" evidence="5">
    <location>
        <begin position="172"/>
        <end position="338"/>
    </location>
</feature>
<dbReference type="InterPro" id="IPR030374">
    <property type="entry name" value="PABS"/>
</dbReference>
<gene>
    <name evidence="6" type="ORF">TCLT_LOCUS9722</name>
</gene>
<feature type="active site" description="Proton acceptor" evidence="3">
    <location>
        <position position="248"/>
    </location>
</feature>
<evidence type="ECO:0000313" key="7">
    <source>
        <dbReference type="Proteomes" id="UP000276776"/>
    </source>
</evidence>
<dbReference type="Gene3D" id="3.40.50.150">
    <property type="entry name" value="Vaccinia Virus protein VP39"/>
    <property type="match status" value="1"/>
</dbReference>
<dbReference type="GO" id="GO:0008295">
    <property type="term" value="P:spermidine biosynthetic process"/>
    <property type="evidence" value="ECO:0007669"/>
    <property type="project" value="TreeGrafter"/>
</dbReference>
<keyword evidence="4" id="KW-0812">Transmembrane</keyword>
<dbReference type="AlphaFoldDB" id="A0A158RD14"/>
<keyword evidence="7" id="KW-1185">Reference proteome</keyword>
<organism evidence="8">
    <name type="scientific">Thelazia callipaeda</name>
    <name type="common">Oriental eyeworm</name>
    <name type="synonym">Parasitic nematode</name>
    <dbReference type="NCBI Taxonomy" id="103827"/>
    <lineage>
        <taxon>Eukaryota</taxon>
        <taxon>Metazoa</taxon>
        <taxon>Ecdysozoa</taxon>
        <taxon>Nematoda</taxon>
        <taxon>Chromadorea</taxon>
        <taxon>Rhabditida</taxon>
        <taxon>Spirurina</taxon>
        <taxon>Spiruromorpha</taxon>
        <taxon>Thelazioidea</taxon>
        <taxon>Thelaziidae</taxon>
        <taxon>Thelazia</taxon>
    </lineage>
</organism>
<evidence type="ECO:0000256" key="4">
    <source>
        <dbReference type="SAM" id="Phobius"/>
    </source>
</evidence>
<evidence type="ECO:0000259" key="5">
    <source>
        <dbReference type="PROSITE" id="PS51006"/>
    </source>
</evidence>
<dbReference type="PANTHER" id="PTHR11558:SF11">
    <property type="entry name" value="SPERMIDINE SYNTHASE"/>
    <property type="match status" value="1"/>
</dbReference>
<proteinExistence type="inferred from homology"/>
<evidence type="ECO:0000313" key="8">
    <source>
        <dbReference type="WBParaSite" id="TCLT_0000973301-mRNA-1"/>
    </source>
</evidence>